<dbReference type="Proteomes" id="UP001597211">
    <property type="component" value="Unassembled WGS sequence"/>
</dbReference>
<organism evidence="1 2">
    <name type="scientific">Paenibacillus timonensis</name>
    <dbReference type="NCBI Taxonomy" id="225915"/>
    <lineage>
        <taxon>Bacteria</taxon>
        <taxon>Bacillati</taxon>
        <taxon>Bacillota</taxon>
        <taxon>Bacilli</taxon>
        <taxon>Bacillales</taxon>
        <taxon>Paenibacillaceae</taxon>
        <taxon>Paenibacillus</taxon>
    </lineage>
</organism>
<comment type="caution">
    <text evidence="1">The sequence shown here is derived from an EMBL/GenBank/DDBJ whole genome shotgun (WGS) entry which is preliminary data.</text>
</comment>
<reference evidence="2" key="1">
    <citation type="journal article" date="2019" name="Int. J. Syst. Evol. Microbiol.">
        <title>The Global Catalogue of Microorganisms (GCM) 10K type strain sequencing project: providing services to taxonomists for standard genome sequencing and annotation.</title>
        <authorList>
            <consortium name="The Broad Institute Genomics Platform"/>
            <consortium name="The Broad Institute Genome Sequencing Center for Infectious Disease"/>
            <person name="Wu L."/>
            <person name="Ma J."/>
        </authorList>
    </citation>
    <scope>NUCLEOTIDE SEQUENCE [LARGE SCALE GENOMIC DNA]</scope>
    <source>
        <strain evidence="2">CCUG 48216</strain>
    </source>
</reference>
<dbReference type="RefSeq" id="WP_270406204.1">
    <property type="nucleotide sequence ID" value="NZ_JAQDEO010000015.1"/>
</dbReference>
<accession>A0ABW3SDZ2</accession>
<evidence type="ECO:0000313" key="2">
    <source>
        <dbReference type="Proteomes" id="UP001597211"/>
    </source>
</evidence>
<proteinExistence type="predicted"/>
<gene>
    <name evidence="1" type="ORF">ACFQ2Z_12505</name>
</gene>
<keyword evidence="2" id="KW-1185">Reference proteome</keyword>
<dbReference type="EMBL" id="JBHTKZ010000022">
    <property type="protein sequence ID" value="MFD1182186.1"/>
    <property type="molecule type" value="Genomic_DNA"/>
</dbReference>
<sequence length="59" mass="6677">MTGVQLSDVRMSDVWMNSKRLNDVRMSDVRKNSNRLNDVRLRAGRAAVRPSASTERNGT</sequence>
<protein>
    <submittedName>
        <fullName evidence="1">Uncharacterized protein</fullName>
    </submittedName>
</protein>
<name>A0ABW3SDZ2_9BACL</name>
<evidence type="ECO:0000313" key="1">
    <source>
        <dbReference type="EMBL" id="MFD1182186.1"/>
    </source>
</evidence>